<dbReference type="SUPFAM" id="SSF46785">
    <property type="entry name" value="Winged helix' DNA-binding domain"/>
    <property type="match status" value="1"/>
</dbReference>
<dbReference type="PRINTS" id="PR00039">
    <property type="entry name" value="HTHLYSR"/>
</dbReference>
<dbReference type="EMBL" id="JAPDOD010000045">
    <property type="protein sequence ID" value="MDA0165345.1"/>
    <property type="molecule type" value="Genomic_DNA"/>
</dbReference>
<dbReference type="InterPro" id="IPR036388">
    <property type="entry name" value="WH-like_DNA-bd_sf"/>
</dbReference>
<dbReference type="FunFam" id="1.10.10.10:FF:000001">
    <property type="entry name" value="LysR family transcriptional regulator"/>
    <property type="match status" value="1"/>
</dbReference>
<evidence type="ECO:0000313" key="6">
    <source>
        <dbReference type="EMBL" id="MDA0165345.1"/>
    </source>
</evidence>
<dbReference type="CDD" id="cd05466">
    <property type="entry name" value="PBP2_LTTR_substrate"/>
    <property type="match status" value="1"/>
</dbReference>
<evidence type="ECO:0000256" key="4">
    <source>
        <dbReference type="ARBA" id="ARBA00023163"/>
    </source>
</evidence>
<dbReference type="PANTHER" id="PTHR30419:SF31">
    <property type="entry name" value="BLR3139 PROTEIN"/>
    <property type="match status" value="1"/>
</dbReference>
<dbReference type="InterPro" id="IPR005119">
    <property type="entry name" value="LysR_subst-bd"/>
</dbReference>
<dbReference type="GO" id="GO:0005829">
    <property type="term" value="C:cytosol"/>
    <property type="evidence" value="ECO:0007669"/>
    <property type="project" value="TreeGrafter"/>
</dbReference>
<dbReference type="PROSITE" id="PS50931">
    <property type="entry name" value="HTH_LYSR"/>
    <property type="match status" value="1"/>
</dbReference>
<dbReference type="Gene3D" id="3.40.190.290">
    <property type="match status" value="1"/>
</dbReference>
<dbReference type="Pfam" id="PF00126">
    <property type="entry name" value="HTH_1"/>
    <property type="match status" value="1"/>
</dbReference>
<keyword evidence="7" id="KW-1185">Reference proteome</keyword>
<sequence length="288" mass="31355">MFIRQLEYLTALDRERHFGRAAVACHVSQPTLSAGIRSLERELGVPLVRRAREFEALTPEGELILGWAQRALADLESLQQEASRLRGGLEGTLRIGAIPTSLPLSPMITARFRERHPRMRVRLISMSSRQIAHGLEHGELEAGLTYLDNEPLARVDAVPLWSEHYLLVTPADSPFGVSVTWAEAATLPLCLLTPDMQHRRIVDGAFGAAGATPNPAVETNSVSTLVAHARAGLPGITAHTWLDANPLPADLRAIPLVDPLIEHTIGLVTSTAVERTPVITELLDLLSS</sequence>
<protein>
    <submittedName>
        <fullName evidence="6">LysR family transcriptional regulator</fullName>
    </submittedName>
</protein>
<dbReference type="InterPro" id="IPR036390">
    <property type="entry name" value="WH_DNA-bd_sf"/>
</dbReference>
<name>A0A9X3S352_9ACTN</name>
<evidence type="ECO:0000256" key="2">
    <source>
        <dbReference type="ARBA" id="ARBA00023015"/>
    </source>
</evidence>
<comment type="caution">
    <text evidence="6">The sequence shown here is derived from an EMBL/GenBank/DDBJ whole genome shotgun (WGS) entry which is preliminary data.</text>
</comment>
<accession>A0A9X3S352</accession>
<evidence type="ECO:0000259" key="5">
    <source>
        <dbReference type="PROSITE" id="PS50931"/>
    </source>
</evidence>
<dbReference type="AlphaFoldDB" id="A0A9X3S352"/>
<dbReference type="RefSeq" id="WP_270044602.1">
    <property type="nucleotide sequence ID" value="NZ_JAPDOD010000045.1"/>
</dbReference>
<dbReference type="PANTHER" id="PTHR30419">
    <property type="entry name" value="HTH-TYPE TRANSCRIPTIONAL REGULATOR YBHD"/>
    <property type="match status" value="1"/>
</dbReference>
<evidence type="ECO:0000256" key="3">
    <source>
        <dbReference type="ARBA" id="ARBA00023125"/>
    </source>
</evidence>
<dbReference type="InterPro" id="IPR050950">
    <property type="entry name" value="HTH-type_LysR_regulators"/>
</dbReference>
<reference evidence="6" key="1">
    <citation type="submission" date="2022-10" db="EMBL/GenBank/DDBJ databases">
        <title>The WGS of Solirubrobacter ginsenosidimutans DSM 21036.</title>
        <authorList>
            <person name="Jiang Z."/>
        </authorList>
    </citation>
    <scope>NUCLEOTIDE SEQUENCE</scope>
    <source>
        <strain evidence="6">DSM 21036</strain>
    </source>
</reference>
<feature type="domain" description="HTH lysR-type" evidence="5">
    <location>
        <begin position="1"/>
        <end position="58"/>
    </location>
</feature>
<comment type="similarity">
    <text evidence="1">Belongs to the LysR transcriptional regulatory family.</text>
</comment>
<dbReference type="InterPro" id="IPR000847">
    <property type="entry name" value="LysR_HTH_N"/>
</dbReference>
<evidence type="ECO:0000313" key="7">
    <source>
        <dbReference type="Proteomes" id="UP001149140"/>
    </source>
</evidence>
<dbReference type="GO" id="GO:0003677">
    <property type="term" value="F:DNA binding"/>
    <property type="evidence" value="ECO:0007669"/>
    <property type="project" value="UniProtKB-KW"/>
</dbReference>
<proteinExistence type="inferred from homology"/>
<keyword evidence="3" id="KW-0238">DNA-binding</keyword>
<dbReference type="SUPFAM" id="SSF53850">
    <property type="entry name" value="Periplasmic binding protein-like II"/>
    <property type="match status" value="1"/>
</dbReference>
<dbReference type="Pfam" id="PF03466">
    <property type="entry name" value="LysR_substrate"/>
    <property type="match status" value="1"/>
</dbReference>
<dbReference type="GO" id="GO:0003700">
    <property type="term" value="F:DNA-binding transcription factor activity"/>
    <property type="evidence" value="ECO:0007669"/>
    <property type="project" value="InterPro"/>
</dbReference>
<gene>
    <name evidence="6" type="ORF">OM076_34065</name>
</gene>
<dbReference type="Gene3D" id="1.10.10.10">
    <property type="entry name" value="Winged helix-like DNA-binding domain superfamily/Winged helix DNA-binding domain"/>
    <property type="match status" value="1"/>
</dbReference>
<evidence type="ECO:0000256" key="1">
    <source>
        <dbReference type="ARBA" id="ARBA00009437"/>
    </source>
</evidence>
<keyword evidence="4" id="KW-0804">Transcription</keyword>
<organism evidence="6 7">
    <name type="scientific">Solirubrobacter ginsenosidimutans</name>
    <dbReference type="NCBI Taxonomy" id="490573"/>
    <lineage>
        <taxon>Bacteria</taxon>
        <taxon>Bacillati</taxon>
        <taxon>Actinomycetota</taxon>
        <taxon>Thermoleophilia</taxon>
        <taxon>Solirubrobacterales</taxon>
        <taxon>Solirubrobacteraceae</taxon>
        <taxon>Solirubrobacter</taxon>
    </lineage>
</organism>
<keyword evidence="2" id="KW-0805">Transcription regulation</keyword>
<dbReference type="Proteomes" id="UP001149140">
    <property type="component" value="Unassembled WGS sequence"/>
</dbReference>